<feature type="transmembrane region" description="Helical" evidence="7">
    <location>
        <begin position="50"/>
        <end position="68"/>
    </location>
</feature>
<protein>
    <submittedName>
        <fullName evidence="8">Teichoic acid transporter</fullName>
    </submittedName>
</protein>
<dbReference type="RefSeq" id="WP_034633255.1">
    <property type="nucleotide sequence ID" value="NZ_AXNT01000125.1"/>
</dbReference>
<comment type="subcellular location">
    <subcellularLocation>
        <location evidence="1">Cell membrane</location>
        <topology evidence="1">Multi-pass membrane protein</topology>
    </subcellularLocation>
</comment>
<feature type="transmembrane region" description="Helical" evidence="7">
    <location>
        <begin position="89"/>
        <end position="110"/>
    </location>
</feature>
<evidence type="ECO:0000256" key="6">
    <source>
        <dbReference type="ARBA" id="ARBA00023136"/>
    </source>
</evidence>
<feature type="transmembrane region" description="Helical" evidence="7">
    <location>
        <begin position="389"/>
        <end position="407"/>
    </location>
</feature>
<comment type="caution">
    <text evidence="8">The sequence shown here is derived from an EMBL/GenBank/DDBJ whole genome shotgun (WGS) entry which is preliminary data.</text>
</comment>
<dbReference type="Proteomes" id="UP000029833">
    <property type="component" value="Unassembled WGS sequence"/>
</dbReference>
<evidence type="ECO:0000313" key="9">
    <source>
        <dbReference type="Proteomes" id="UP000029833"/>
    </source>
</evidence>
<keyword evidence="5 7" id="KW-1133">Transmembrane helix</keyword>
<feature type="transmembrane region" description="Helical" evidence="7">
    <location>
        <begin position="326"/>
        <end position="350"/>
    </location>
</feature>
<evidence type="ECO:0000256" key="5">
    <source>
        <dbReference type="ARBA" id="ARBA00022989"/>
    </source>
</evidence>
<dbReference type="PANTHER" id="PTHR30250">
    <property type="entry name" value="PST FAMILY PREDICTED COLANIC ACID TRANSPORTER"/>
    <property type="match status" value="1"/>
</dbReference>
<keyword evidence="3" id="KW-1003">Cell membrane</keyword>
<gene>
    <name evidence="8" type="ORF">Q760_03015</name>
</gene>
<evidence type="ECO:0000313" key="8">
    <source>
        <dbReference type="EMBL" id="KGM01202.1"/>
    </source>
</evidence>
<dbReference type="CDD" id="cd13127">
    <property type="entry name" value="MATE_tuaB_like"/>
    <property type="match status" value="1"/>
</dbReference>
<dbReference type="STRING" id="1408250.Q760_03015"/>
<feature type="transmembrane region" description="Helical" evidence="7">
    <location>
        <begin position="451"/>
        <end position="468"/>
    </location>
</feature>
<feature type="transmembrane region" description="Helical" evidence="7">
    <location>
        <begin position="419"/>
        <end position="439"/>
    </location>
</feature>
<evidence type="ECO:0000256" key="3">
    <source>
        <dbReference type="ARBA" id="ARBA00022475"/>
    </source>
</evidence>
<keyword evidence="6 7" id="KW-0472">Membrane</keyword>
<evidence type="ECO:0000256" key="7">
    <source>
        <dbReference type="SAM" id="Phobius"/>
    </source>
</evidence>
<dbReference type="GO" id="GO:0005886">
    <property type="term" value="C:plasma membrane"/>
    <property type="evidence" value="ECO:0007669"/>
    <property type="project" value="UniProtKB-SubCell"/>
</dbReference>
<evidence type="ECO:0000256" key="2">
    <source>
        <dbReference type="ARBA" id="ARBA00007430"/>
    </source>
</evidence>
<feature type="transmembrane region" description="Helical" evidence="7">
    <location>
        <begin position="297"/>
        <end position="314"/>
    </location>
</feature>
<dbReference type="InterPro" id="IPR050833">
    <property type="entry name" value="Poly_Biosynth_Transport"/>
</dbReference>
<comment type="similarity">
    <text evidence="2">Belongs to the polysaccharide synthase family.</text>
</comment>
<feature type="transmembrane region" description="Helical" evidence="7">
    <location>
        <begin position="151"/>
        <end position="171"/>
    </location>
</feature>
<evidence type="ECO:0000256" key="4">
    <source>
        <dbReference type="ARBA" id="ARBA00022692"/>
    </source>
</evidence>
<sequence length="492" mass="51464">MPSSAPPVAGLGARAARGGAVTMAGQLLRMGVQVLSVVILARLLDPHDYGLLAMVVAVIGVGEILRDFGLSSAAVQARELSRGQRTNLFWINTALGALLALVVLACAPLLAELYDEPQVAPIARVLAVTFLLNGMITQYRADLVRRMRFSALATCDVAAPATALGVGVGLALAGQGYWALVAQQVTQGVVLLVLLVAYARWAPGLPDRTAPVGALLRFGRNLAATQVLGYVANNVDSFLIGRRFGAADLGLYNRGYHLLAMTLNQLRTPTSTVAIPVLSRLSDDTDRFAHYVRRGQLTLGYTLVVGVGLVVGAAEPVVRVALGEQWLAAAPVLQFLAVAGAMQTLAYVGYWVYLARGLTAELFRYTTVTAVLKIVCVVVGSTFGITGVAAGIAVAATLEWPLSIWWLSRRTPLPARALLLGALRILAVASVAGAAGYAATLAVPGAPVGQLALAVLGLGVTYALGFAVPPVRRDLRAVLAVARTALARRSAR</sequence>
<dbReference type="AlphaFoldDB" id="A0A0A0B4V9"/>
<feature type="transmembrane region" description="Helical" evidence="7">
    <location>
        <begin position="362"/>
        <end position="383"/>
    </location>
</feature>
<feature type="transmembrane region" description="Helical" evidence="7">
    <location>
        <begin position="177"/>
        <end position="199"/>
    </location>
</feature>
<name>A0A0A0B4V9_9CELL</name>
<accession>A0A0A0B4V9</accession>
<evidence type="ECO:0000256" key="1">
    <source>
        <dbReference type="ARBA" id="ARBA00004651"/>
    </source>
</evidence>
<feature type="transmembrane region" description="Helical" evidence="7">
    <location>
        <begin position="122"/>
        <end position="139"/>
    </location>
</feature>
<organism evidence="8 9">
    <name type="scientific">Cellulomonas cellasea DSM 20118</name>
    <dbReference type="NCBI Taxonomy" id="1408250"/>
    <lineage>
        <taxon>Bacteria</taxon>
        <taxon>Bacillati</taxon>
        <taxon>Actinomycetota</taxon>
        <taxon>Actinomycetes</taxon>
        <taxon>Micrococcales</taxon>
        <taxon>Cellulomonadaceae</taxon>
        <taxon>Cellulomonas</taxon>
    </lineage>
</organism>
<dbReference type="PANTHER" id="PTHR30250:SF10">
    <property type="entry name" value="LIPOPOLYSACCHARIDE BIOSYNTHESIS PROTEIN WZXC"/>
    <property type="match status" value="1"/>
</dbReference>
<keyword evidence="9" id="KW-1185">Reference proteome</keyword>
<proteinExistence type="inferred from homology"/>
<keyword evidence="4 7" id="KW-0812">Transmembrane</keyword>
<dbReference type="Pfam" id="PF13440">
    <property type="entry name" value="Polysacc_synt_3"/>
    <property type="match status" value="1"/>
</dbReference>
<reference evidence="8 9" key="1">
    <citation type="submission" date="2013-10" db="EMBL/GenBank/DDBJ databases">
        <authorList>
            <person name="Wang G."/>
            <person name="Zhuang W."/>
        </authorList>
    </citation>
    <scope>NUCLEOTIDE SEQUENCE [LARGE SCALE GENOMIC DNA]</scope>
    <source>
        <strain evidence="8 9">DSM 20118</strain>
    </source>
</reference>
<dbReference type="EMBL" id="AXNT01000125">
    <property type="protein sequence ID" value="KGM01202.1"/>
    <property type="molecule type" value="Genomic_DNA"/>
</dbReference>
<dbReference type="OrthoDB" id="9770347at2"/>